<dbReference type="InterPro" id="IPR040234">
    <property type="entry name" value="QC/QCL"/>
</dbReference>
<dbReference type="Pfam" id="PF04389">
    <property type="entry name" value="Peptidase_M28"/>
    <property type="match status" value="1"/>
</dbReference>
<feature type="domain" description="Peptidase M28" evidence="3">
    <location>
        <begin position="94"/>
        <end position="305"/>
    </location>
</feature>
<dbReference type="Proteomes" id="UP000177785">
    <property type="component" value="Unassembled WGS sequence"/>
</dbReference>
<gene>
    <name evidence="4" type="ORF">A2756_04350</name>
</gene>
<dbReference type="STRING" id="1802115.A2756_04350"/>
<evidence type="ECO:0000256" key="2">
    <source>
        <dbReference type="ARBA" id="ARBA00023315"/>
    </source>
</evidence>
<dbReference type="Gene3D" id="3.40.630.10">
    <property type="entry name" value="Zn peptidases"/>
    <property type="match status" value="1"/>
</dbReference>
<dbReference type="PANTHER" id="PTHR12283:SF6">
    <property type="entry name" value="GLUTAMINYL-PEPTIDE CYCLOTRANSFERASE-RELATED"/>
    <property type="match status" value="1"/>
</dbReference>
<protein>
    <recommendedName>
        <fullName evidence="3">Peptidase M28 domain-containing protein</fullName>
    </recommendedName>
</protein>
<dbReference type="AlphaFoldDB" id="A0A1G2G3W1"/>
<sequence>MHPKLTDSYAPVEYLVSRVLKASAGSSRDGLNGEELIARVHEQLALGPRYLTAPGHTRLQDILTHEMRAFADGVLVQSWDALSAEGSATYHLKNIIGRFAPENPRRIILAAHYDTRRYADRDLFHAGSPMPGANDGASGVAILLELARHLKEAPDKPDIGVDIIFFDGEEGDEKLKENSAWRPIGSQYFRDHLRDIYPDAKPEMGVVLDMVCDKNLELLPEPSSVESAPAAVKTFWELGERIAPRAFAERKSVRIVDDHTSLQEAGIPSFLVIDFSYAPFHTTRDTADKCSGGSLETVAKTVFSYISSLAR</sequence>
<evidence type="ECO:0000259" key="3">
    <source>
        <dbReference type="Pfam" id="PF04389"/>
    </source>
</evidence>
<proteinExistence type="predicted"/>
<dbReference type="PANTHER" id="PTHR12283">
    <property type="entry name" value="GLUTAMINYL-PEPTIDE CYCLOTRANSFERASE"/>
    <property type="match status" value="1"/>
</dbReference>
<dbReference type="EMBL" id="MHNL01000018">
    <property type="protein sequence ID" value="OGZ44640.1"/>
    <property type="molecule type" value="Genomic_DNA"/>
</dbReference>
<dbReference type="InterPro" id="IPR007484">
    <property type="entry name" value="Peptidase_M28"/>
</dbReference>
<name>A0A1G2G3W1_9BACT</name>
<comment type="caution">
    <text evidence="4">The sequence shown here is derived from an EMBL/GenBank/DDBJ whole genome shotgun (WGS) entry which is preliminary data.</text>
</comment>
<keyword evidence="2" id="KW-0012">Acyltransferase</keyword>
<dbReference type="GO" id="GO:0008270">
    <property type="term" value="F:zinc ion binding"/>
    <property type="evidence" value="ECO:0007669"/>
    <property type="project" value="TreeGrafter"/>
</dbReference>
<dbReference type="SUPFAM" id="SSF53187">
    <property type="entry name" value="Zn-dependent exopeptidases"/>
    <property type="match status" value="1"/>
</dbReference>
<keyword evidence="1" id="KW-0808">Transferase</keyword>
<evidence type="ECO:0000313" key="5">
    <source>
        <dbReference type="Proteomes" id="UP000177785"/>
    </source>
</evidence>
<reference evidence="4 5" key="1">
    <citation type="journal article" date="2016" name="Nat. Commun.">
        <title>Thousands of microbial genomes shed light on interconnected biogeochemical processes in an aquifer system.</title>
        <authorList>
            <person name="Anantharaman K."/>
            <person name="Brown C.T."/>
            <person name="Hug L.A."/>
            <person name="Sharon I."/>
            <person name="Castelle C.J."/>
            <person name="Probst A.J."/>
            <person name="Thomas B.C."/>
            <person name="Singh A."/>
            <person name="Wilkins M.J."/>
            <person name="Karaoz U."/>
            <person name="Brodie E.L."/>
            <person name="Williams K.H."/>
            <person name="Hubbard S.S."/>
            <person name="Banfield J.F."/>
        </authorList>
    </citation>
    <scope>NUCLEOTIDE SEQUENCE [LARGE SCALE GENOMIC DNA]</scope>
</reference>
<evidence type="ECO:0000256" key="1">
    <source>
        <dbReference type="ARBA" id="ARBA00022679"/>
    </source>
</evidence>
<accession>A0A1G2G3W1</accession>
<organism evidence="4 5">
    <name type="scientific">Candidatus Ryanbacteria bacterium RIFCSPHIGHO2_01_FULL_48_27</name>
    <dbReference type="NCBI Taxonomy" id="1802115"/>
    <lineage>
        <taxon>Bacteria</taxon>
        <taxon>Candidatus Ryaniibacteriota</taxon>
    </lineage>
</organism>
<evidence type="ECO:0000313" key="4">
    <source>
        <dbReference type="EMBL" id="OGZ44640.1"/>
    </source>
</evidence>
<dbReference type="GO" id="GO:0016603">
    <property type="term" value="F:glutaminyl-peptide cyclotransferase activity"/>
    <property type="evidence" value="ECO:0007669"/>
    <property type="project" value="TreeGrafter"/>
</dbReference>